<evidence type="ECO:0000256" key="4">
    <source>
        <dbReference type="ARBA" id="ARBA00013508"/>
    </source>
</evidence>
<dbReference type="PANTHER" id="PTHR32078:SF1">
    <property type="entry name" value="NUCLEAR PROTEIN MDM1"/>
    <property type="match status" value="1"/>
</dbReference>
<evidence type="ECO:0000256" key="3">
    <source>
        <dbReference type="ARBA" id="ARBA00010494"/>
    </source>
</evidence>
<dbReference type="AlphaFoldDB" id="A0A7E6F999"/>
<keyword evidence="6" id="KW-0493">Microtubule</keyword>
<organism evidence="11 12">
    <name type="scientific">Octopus sinensis</name>
    <name type="common">East Asian common octopus</name>
    <dbReference type="NCBI Taxonomy" id="2607531"/>
    <lineage>
        <taxon>Eukaryota</taxon>
        <taxon>Metazoa</taxon>
        <taxon>Spiralia</taxon>
        <taxon>Lophotrochozoa</taxon>
        <taxon>Mollusca</taxon>
        <taxon>Cephalopoda</taxon>
        <taxon>Coleoidea</taxon>
        <taxon>Octopodiformes</taxon>
        <taxon>Octopoda</taxon>
        <taxon>Incirrata</taxon>
        <taxon>Octopodidae</taxon>
        <taxon>Octopus</taxon>
    </lineage>
</organism>
<evidence type="ECO:0000256" key="10">
    <source>
        <dbReference type="SAM" id="MobiDB-lite"/>
    </source>
</evidence>
<feature type="region of interest" description="Disordered" evidence="10">
    <location>
        <begin position="725"/>
        <end position="752"/>
    </location>
</feature>
<evidence type="ECO:0000256" key="5">
    <source>
        <dbReference type="ARBA" id="ARBA00022490"/>
    </source>
</evidence>
<comment type="similarity">
    <text evidence="3">Belongs to the MDM1 family.</text>
</comment>
<feature type="compositionally biased region" description="Low complexity" evidence="10">
    <location>
        <begin position="528"/>
        <end position="539"/>
    </location>
</feature>
<protein>
    <recommendedName>
        <fullName evidence="4">Nuclear protein MDM1</fullName>
    </recommendedName>
</protein>
<dbReference type="Pfam" id="PF15501">
    <property type="entry name" value="MDM1"/>
    <property type="match status" value="1"/>
</dbReference>
<dbReference type="GO" id="GO:0046600">
    <property type="term" value="P:negative regulation of centriole replication"/>
    <property type="evidence" value="ECO:0007669"/>
    <property type="project" value="InterPro"/>
</dbReference>
<dbReference type="Proteomes" id="UP000515154">
    <property type="component" value="Linkage group LG11"/>
</dbReference>
<keyword evidence="11" id="KW-1185">Reference proteome</keyword>
<evidence type="ECO:0000256" key="6">
    <source>
        <dbReference type="ARBA" id="ARBA00022701"/>
    </source>
</evidence>
<dbReference type="InterPro" id="IPR029136">
    <property type="entry name" value="MDM1"/>
</dbReference>
<keyword evidence="8" id="KW-0539">Nucleus</keyword>
<comment type="function">
    <text evidence="9">Microtubule-binding protein that negatively regulates centriole duplication. Binds to and stabilizes microtubules.</text>
</comment>
<evidence type="ECO:0000256" key="1">
    <source>
        <dbReference type="ARBA" id="ARBA00004114"/>
    </source>
</evidence>
<evidence type="ECO:0000256" key="2">
    <source>
        <dbReference type="ARBA" id="ARBA00004123"/>
    </source>
</evidence>
<reference evidence="12" key="1">
    <citation type="submission" date="2025-08" db="UniProtKB">
        <authorList>
            <consortium name="RefSeq"/>
        </authorList>
    </citation>
    <scope>IDENTIFICATION</scope>
</reference>
<evidence type="ECO:0000313" key="11">
    <source>
        <dbReference type="Proteomes" id="UP000515154"/>
    </source>
</evidence>
<feature type="compositionally biased region" description="Basic and acidic residues" evidence="10">
    <location>
        <begin position="737"/>
        <end position="751"/>
    </location>
</feature>
<keyword evidence="5" id="KW-0963">Cytoplasm</keyword>
<dbReference type="GO" id="GO:0005634">
    <property type="term" value="C:nucleus"/>
    <property type="evidence" value="ECO:0007669"/>
    <property type="project" value="UniProtKB-SubCell"/>
</dbReference>
<evidence type="ECO:0000256" key="7">
    <source>
        <dbReference type="ARBA" id="ARBA00023212"/>
    </source>
</evidence>
<feature type="region of interest" description="Disordered" evidence="10">
    <location>
        <begin position="957"/>
        <end position="981"/>
    </location>
</feature>
<dbReference type="GO" id="GO:0005814">
    <property type="term" value="C:centriole"/>
    <property type="evidence" value="ECO:0007669"/>
    <property type="project" value="UniProtKB-SubCell"/>
</dbReference>
<gene>
    <name evidence="12" type="primary">LOC115217168</name>
</gene>
<keyword evidence="7" id="KW-0206">Cytoskeleton</keyword>
<sequence length="1054" mass="120376">MKDTSRVQGVLFEPCLQRKKRREGPVTCLSSDFSVKEHDSNADYMLLGRNDKFEGNICYKPKRYFNIKKKENDDNQIHSEEDSCDPHVSDEYILLGSNIRFSVNTIYHPRVCWHYYLNSDNVKHLIENDHTNGTVPADSCGGVPPDEEEYILLGNHAKFSDNIIYKQKKRMNNMPSKSAETEHDLNENDDIEKHTEEDSCDPHMQVENIEKNHTNRTVPVHSYGGAVPDQEEYILLGNHAKFSENVVYKQRKRMNNMLSKSAEIERDFDKNEDQYPATKDLKPAPVVDTSKFAKSSKAIMLDNLKSNEKGEEIMCPEKSPVKKSVMFETYSQKNLSDNEEVEQIVNSVKSPVKKSVISENSSPKKHSDNQEKLLGLLYRSGLGPPRSSAIRSSEYQKNFTAKKPLKTDSLVQKPKNLFHLGNHFTQAPSQNDYVVKMSEYQRNFCSPQSEKNVCSTASTVENEYSSVKKIKHPRRSKSVSSKRTERIGALAKSESTEDVCPSKKTSSQPVKNKEKDIKKKTSSRPVKTTESLSTKLETSGPTSSRRTEDSDKTEPKHKMKRAKSLESVTSHPELKNDKSPPVVLMSEYQKNFNSPSSFSYVKNAWINKEPEVPTEDISYEDWYKQVLELREKAAQYRQRALDSHFCSKHMVQLISKETEKWENCRKLSNTTIDPSQMKPAGITYYPPEMFSFKNKNKFRGLSPSANKECKIVLEEVEEALVPGNKHSKLVKDDDDNHQDIKDQEYDNDSGKTETLTISIEEEQNLDGNENENPVTDKEETADIRVVESITEMMNKNGSSCPNGTKRRIMKTNHLQLPKGNNSELSIEYQPSSTTPVSDNKLSDQIQQIDEDLITESKYFKTKSDPSKTENKTENDKCHIDADDEFYHLDLASKVSENYRKPKQVFKSCDSMFAKTPLFGKSSKNKPAMMQQHQKALPNSAPSKKSYQSFLSTYAPTASTKVDKSNKSSSSKRTKPLKSQENLPFKNVARSNLTNGLHPHYEHFSDTYNVRPHPKFDSIYRKSALDKDAISESLDTSGSLISDVLERTRKRMNFW</sequence>
<feature type="region of interest" description="Disordered" evidence="10">
    <location>
        <begin position="463"/>
        <end position="580"/>
    </location>
</feature>
<comment type="subcellular location">
    <subcellularLocation>
        <location evidence="1">Cytoplasm</location>
        <location evidence="1">Cytoskeleton</location>
        <location evidence="1">Microtubule organizing center</location>
        <location evidence="1">Centrosome</location>
        <location evidence="1">Centriole</location>
    </subcellularLocation>
    <subcellularLocation>
        <location evidence="2">Nucleus</location>
    </subcellularLocation>
</comment>
<feature type="region of interest" description="Disordered" evidence="10">
    <location>
        <begin position="919"/>
        <end position="943"/>
    </location>
</feature>
<feature type="compositionally biased region" description="Basic and acidic residues" evidence="10">
    <location>
        <begin position="545"/>
        <end position="556"/>
    </location>
</feature>
<accession>A0A7E6F999</accession>
<evidence type="ECO:0000256" key="8">
    <source>
        <dbReference type="ARBA" id="ARBA00023242"/>
    </source>
</evidence>
<evidence type="ECO:0000256" key="9">
    <source>
        <dbReference type="ARBA" id="ARBA00045771"/>
    </source>
</evidence>
<evidence type="ECO:0000313" key="12">
    <source>
        <dbReference type="RefSeq" id="XP_036363532.1"/>
    </source>
</evidence>
<dbReference type="RefSeq" id="XP_036363532.1">
    <property type="nucleotide sequence ID" value="XM_036507639.1"/>
</dbReference>
<dbReference type="PANTHER" id="PTHR32078">
    <property type="entry name" value="NUCLEAR PROTEIN MDM1"/>
    <property type="match status" value="1"/>
</dbReference>
<feature type="compositionally biased region" description="Basic residues" evidence="10">
    <location>
        <begin position="468"/>
        <end position="477"/>
    </location>
</feature>
<name>A0A7E6F999_9MOLL</name>
<dbReference type="GO" id="GO:0005874">
    <property type="term" value="C:microtubule"/>
    <property type="evidence" value="ECO:0007669"/>
    <property type="project" value="UniProtKB-KW"/>
</dbReference>
<dbReference type="GO" id="GO:0008017">
    <property type="term" value="F:microtubule binding"/>
    <property type="evidence" value="ECO:0007669"/>
    <property type="project" value="InterPro"/>
</dbReference>
<proteinExistence type="inferred from homology"/>